<gene>
    <name evidence="2" type="ORF">ACFP1Z_31555</name>
</gene>
<reference evidence="3" key="1">
    <citation type="journal article" date="2019" name="Int. J. Syst. Evol. Microbiol.">
        <title>The Global Catalogue of Microorganisms (GCM) 10K type strain sequencing project: providing services to taxonomists for standard genome sequencing and annotation.</title>
        <authorList>
            <consortium name="The Broad Institute Genomics Platform"/>
            <consortium name="The Broad Institute Genome Sequencing Center for Infectious Disease"/>
            <person name="Wu L."/>
            <person name="Ma J."/>
        </authorList>
    </citation>
    <scope>NUCLEOTIDE SEQUENCE [LARGE SCALE GENOMIC DNA]</scope>
    <source>
        <strain evidence="3">CGMCC 4.7304</strain>
    </source>
</reference>
<organism evidence="2 3">
    <name type="scientific">Streptomyces gamaensis</name>
    <dbReference type="NCBI Taxonomy" id="1763542"/>
    <lineage>
        <taxon>Bacteria</taxon>
        <taxon>Bacillati</taxon>
        <taxon>Actinomycetota</taxon>
        <taxon>Actinomycetes</taxon>
        <taxon>Kitasatosporales</taxon>
        <taxon>Streptomycetaceae</taxon>
        <taxon>Streptomyces</taxon>
    </lineage>
</organism>
<keyword evidence="3" id="KW-1185">Reference proteome</keyword>
<evidence type="ECO:0000313" key="2">
    <source>
        <dbReference type="EMBL" id="MFC5724697.1"/>
    </source>
</evidence>
<name>A0ABW0Z988_9ACTN</name>
<sequence>MPSVMGLLEEREAAARVRAQNLRAEMERITAELADKEAVLERRVGARTELAEALAAGGERTQAPAAGAQEAPVMAERLPAPVVGSVVPRWHEEATVGALAVGYRRIVELVESGAGDGEGISAKQLAAGLRLELVPAKIEGVRSRARLLADGVAVGPIHAAAAHRSCPDRVRDARWASRRLRSMAWER</sequence>
<feature type="coiled-coil region" evidence="1">
    <location>
        <begin position="5"/>
        <end position="39"/>
    </location>
</feature>
<proteinExistence type="predicted"/>
<dbReference type="RefSeq" id="WP_390321170.1">
    <property type="nucleotide sequence ID" value="NZ_JBHSPB010000032.1"/>
</dbReference>
<comment type="caution">
    <text evidence="2">The sequence shown here is derived from an EMBL/GenBank/DDBJ whole genome shotgun (WGS) entry which is preliminary data.</text>
</comment>
<keyword evidence="1" id="KW-0175">Coiled coil</keyword>
<evidence type="ECO:0000256" key="1">
    <source>
        <dbReference type="SAM" id="Coils"/>
    </source>
</evidence>
<protein>
    <submittedName>
        <fullName evidence="2">Uncharacterized protein</fullName>
    </submittedName>
</protein>
<dbReference type="EMBL" id="JBHSPB010000032">
    <property type="protein sequence ID" value="MFC5724697.1"/>
    <property type="molecule type" value="Genomic_DNA"/>
</dbReference>
<dbReference type="Proteomes" id="UP001596083">
    <property type="component" value="Unassembled WGS sequence"/>
</dbReference>
<accession>A0ABW0Z988</accession>
<evidence type="ECO:0000313" key="3">
    <source>
        <dbReference type="Proteomes" id="UP001596083"/>
    </source>
</evidence>